<dbReference type="NCBIfam" id="NF000642">
    <property type="entry name" value="PRK00024.1"/>
    <property type="match status" value="1"/>
</dbReference>
<accession>A0A240AR07</accession>
<keyword evidence="11" id="KW-1185">Reference proteome</keyword>
<sequence length="228" mass="25653">MNSAIKIMDLPQNERPREKLLRYGVESLSNIELLALILRTGNKNENVINLCARILERCGGLNGLFNSNIGELLKIKGVGEAKASQILALLELTKRFRSFKSGENVNITNPKDAAYLVMEEMRWLKQEYLKVILLNTKNYVIKVKDVFIGSLNSSIVHPREIFVEAIKNNSYSIIICHNHPSGDPTPSKEDINVSNRIKECGKLIGIELLDHIIIGNGVYISLKEKDIL</sequence>
<evidence type="ECO:0000313" key="11">
    <source>
        <dbReference type="Proteomes" id="UP000198811"/>
    </source>
</evidence>
<dbReference type="OrthoDB" id="9804482at2"/>
<dbReference type="InterPro" id="IPR046778">
    <property type="entry name" value="UPF0758_N"/>
</dbReference>
<name>A0A240AR07_CLOCO</name>
<dbReference type="Pfam" id="PF20582">
    <property type="entry name" value="UPF0758_N"/>
    <property type="match status" value="1"/>
</dbReference>
<dbReference type="CDD" id="cd08071">
    <property type="entry name" value="MPN_DUF2466"/>
    <property type="match status" value="1"/>
</dbReference>
<dbReference type="GeneID" id="70577726"/>
<evidence type="ECO:0000313" key="12">
    <source>
        <dbReference type="Proteomes" id="UP000528432"/>
    </source>
</evidence>
<dbReference type="EMBL" id="FNGL01000003">
    <property type="protein sequence ID" value="SDK95958.1"/>
    <property type="molecule type" value="Genomic_DNA"/>
</dbReference>
<evidence type="ECO:0000313" key="9">
    <source>
        <dbReference type="EMBL" id="NOH15775.1"/>
    </source>
</evidence>
<keyword evidence="3" id="KW-0479">Metal-binding</keyword>
<protein>
    <submittedName>
        <fullName evidence="9">DNA repair protein RadC</fullName>
    </submittedName>
    <submittedName>
        <fullName evidence="10">DNA replication and repair protein RadC</fullName>
    </submittedName>
</protein>
<keyword evidence="5" id="KW-0862">Zinc</keyword>
<dbReference type="GO" id="GO:0006508">
    <property type="term" value="P:proteolysis"/>
    <property type="evidence" value="ECO:0007669"/>
    <property type="project" value="UniProtKB-KW"/>
</dbReference>
<dbReference type="SUPFAM" id="SSF47781">
    <property type="entry name" value="RuvA domain 2-like"/>
    <property type="match status" value="1"/>
</dbReference>
<comment type="similarity">
    <text evidence="1 7">Belongs to the UPF0758 family.</text>
</comment>
<dbReference type="AlphaFoldDB" id="A0A240AR07"/>
<dbReference type="STRING" id="1494.SAMN05216497_10376"/>
<evidence type="ECO:0000256" key="2">
    <source>
        <dbReference type="ARBA" id="ARBA00022670"/>
    </source>
</evidence>
<dbReference type="PANTHER" id="PTHR30471:SF3">
    <property type="entry name" value="UPF0758 PROTEIN YEES-RELATED"/>
    <property type="match status" value="1"/>
</dbReference>
<gene>
    <name evidence="9" type="primary">radC</name>
    <name evidence="9" type="ORF">HMJ28_05100</name>
    <name evidence="10" type="ORF">SAMN05216497_10376</name>
</gene>
<evidence type="ECO:0000256" key="5">
    <source>
        <dbReference type="ARBA" id="ARBA00022833"/>
    </source>
</evidence>
<keyword evidence="2" id="KW-0645">Protease</keyword>
<dbReference type="Gene3D" id="3.40.140.10">
    <property type="entry name" value="Cytidine Deaminase, domain 2"/>
    <property type="match status" value="1"/>
</dbReference>
<reference evidence="10 11" key="1">
    <citation type="submission" date="2016-10" db="EMBL/GenBank/DDBJ databases">
        <authorList>
            <person name="Varghese N."/>
            <person name="Submissions S."/>
        </authorList>
    </citation>
    <scope>NUCLEOTIDE SEQUENCE [LARGE SCALE GENOMIC DNA]</scope>
    <source>
        <strain evidence="10 11">NLAE-zl-C224</strain>
    </source>
</reference>
<dbReference type="PROSITE" id="PS01302">
    <property type="entry name" value="UPF0758"/>
    <property type="match status" value="1"/>
</dbReference>
<dbReference type="PANTHER" id="PTHR30471">
    <property type="entry name" value="DNA REPAIR PROTEIN RADC"/>
    <property type="match status" value="1"/>
</dbReference>
<evidence type="ECO:0000256" key="4">
    <source>
        <dbReference type="ARBA" id="ARBA00022801"/>
    </source>
</evidence>
<comment type="caution">
    <text evidence="9">The sequence shown here is derived from an EMBL/GenBank/DDBJ whole genome shotgun (WGS) entry which is preliminary data.</text>
</comment>
<keyword evidence="4" id="KW-0378">Hydrolase</keyword>
<reference evidence="9 12" key="2">
    <citation type="submission" date="2020-05" db="EMBL/GenBank/DDBJ databases">
        <title>Draft genome sequence of Clostridium cochlearium strain AGROS13 isolated from a sheep dairy farm in New Zealand.</title>
        <authorList>
            <person name="Gupta T.B."/>
            <person name="Jauregui R."/>
            <person name="Risson A.N."/>
            <person name="Brightwell G."/>
            <person name="Maclean P."/>
        </authorList>
    </citation>
    <scope>NUCLEOTIDE SEQUENCE [LARGE SCALE GENOMIC DNA]</scope>
    <source>
        <strain evidence="9 12">AGROS13</strain>
    </source>
</reference>
<dbReference type="InterPro" id="IPR037518">
    <property type="entry name" value="MPN"/>
</dbReference>
<dbReference type="Pfam" id="PF04002">
    <property type="entry name" value="RadC"/>
    <property type="match status" value="1"/>
</dbReference>
<evidence type="ECO:0000313" key="10">
    <source>
        <dbReference type="EMBL" id="SDK95958.1"/>
    </source>
</evidence>
<dbReference type="InterPro" id="IPR025657">
    <property type="entry name" value="RadC_JAB"/>
</dbReference>
<dbReference type="InterPro" id="IPR010994">
    <property type="entry name" value="RuvA_2-like"/>
</dbReference>
<proteinExistence type="inferred from homology"/>
<keyword evidence="6" id="KW-0482">Metalloprotease</keyword>
<evidence type="ECO:0000259" key="8">
    <source>
        <dbReference type="PROSITE" id="PS50249"/>
    </source>
</evidence>
<organism evidence="9 12">
    <name type="scientific">Clostridium cochlearium</name>
    <dbReference type="NCBI Taxonomy" id="1494"/>
    <lineage>
        <taxon>Bacteria</taxon>
        <taxon>Bacillati</taxon>
        <taxon>Bacillota</taxon>
        <taxon>Clostridia</taxon>
        <taxon>Eubacteriales</taxon>
        <taxon>Clostridiaceae</taxon>
        <taxon>Clostridium</taxon>
    </lineage>
</organism>
<dbReference type="NCBIfam" id="TIGR00608">
    <property type="entry name" value="radc"/>
    <property type="match status" value="1"/>
</dbReference>
<dbReference type="PROSITE" id="PS50249">
    <property type="entry name" value="MPN"/>
    <property type="match status" value="1"/>
</dbReference>
<evidence type="ECO:0000256" key="6">
    <source>
        <dbReference type="ARBA" id="ARBA00023049"/>
    </source>
</evidence>
<evidence type="ECO:0000256" key="7">
    <source>
        <dbReference type="RuleBase" id="RU003797"/>
    </source>
</evidence>
<dbReference type="InterPro" id="IPR020891">
    <property type="entry name" value="UPF0758_CS"/>
</dbReference>
<dbReference type="Proteomes" id="UP000528432">
    <property type="component" value="Unassembled WGS sequence"/>
</dbReference>
<dbReference type="EMBL" id="JABFIF010000006">
    <property type="protein sequence ID" value="NOH15775.1"/>
    <property type="molecule type" value="Genomic_DNA"/>
</dbReference>
<dbReference type="InterPro" id="IPR001405">
    <property type="entry name" value="UPF0758"/>
</dbReference>
<dbReference type="GO" id="GO:0008237">
    <property type="term" value="F:metallopeptidase activity"/>
    <property type="evidence" value="ECO:0007669"/>
    <property type="project" value="UniProtKB-KW"/>
</dbReference>
<evidence type="ECO:0000256" key="3">
    <source>
        <dbReference type="ARBA" id="ARBA00022723"/>
    </source>
</evidence>
<evidence type="ECO:0000256" key="1">
    <source>
        <dbReference type="ARBA" id="ARBA00010243"/>
    </source>
</evidence>
<dbReference type="SUPFAM" id="SSF102712">
    <property type="entry name" value="JAB1/MPN domain"/>
    <property type="match status" value="1"/>
</dbReference>
<dbReference type="RefSeq" id="WP_089863822.1">
    <property type="nucleotide sequence ID" value="NZ_CP173238.1"/>
</dbReference>
<dbReference type="Proteomes" id="UP000198811">
    <property type="component" value="Unassembled WGS sequence"/>
</dbReference>
<feature type="domain" description="MPN" evidence="8">
    <location>
        <begin position="106"/>
        <end position="228"/>
    </location>
</feature>
<dbReference type="GO" id="GO:0046872">
    <property type="term" value="F:metal ion binding"/>
    <property type="evidence" value="ECO:0007669"/>
    <property type="project" value="UniProtKB-KW"/>
</dbReference>